<dbReference type="PROSITE" id="PS50023">
    <property type="entry name" value="LIM_DOMAIN_2"/>
    <property type="match status" value="2"/>
</dbReference>
<keyword evidence="4" id="KW-0677">Repeat</keyword>
<evidence type="ECO:0000256" key="5">
    <source>
        <dbReference type="ARBA" id="ARBA00022833"/>
    </source>
</evidence>
<dbReference type="PANTHER" id="PTHR24215:SF35">
    <property type="entry name" value="MUSCLE LIM PROTEIN MLP84B"/>
    <property type="match status" value="1"/>
</dbReference>
<dbReference type="FunFam" id="2.10.110.10:FF:000054">
    <property type="entry name" value="Cysteine-rich protein 1"/>
    <property type="match status" value="1"/>
</dbReference>
<evidence type="ECO:0000259" key="13">
    <source>
        <dbReference type="PROSITE" id="PS50023"/>
    </source>
</evidence>
<sequence>MNKKFGPATCPVCDGNVYFAEEIRSMGKAFHRCCFKCKFCNKTLDSFTVNDHGGQLFCRSCYSKNFGPKIYGFNSSTANLERNFGTCLSRSCTNSRASIGNGTPFLNEPYSNGHTDSRLSPTTPREPVGSVWDDPTAPNYRPSKPRWSGPSLGGVRCANCPDIVYANERVEAVGKVFHRLCFKCASCRRLLDRGTACDHKREIFCQNCYTKNFGSTGLKAGTNLRCE</sequence>
<keyword evidence="8" id="KW-0539">Nucleus</keyword>
<accession>A0A4E0RLJ8</accession>
<dbReference type="GO" id="GO:0030036">
    <property type="term" value="P:actin cytoskeleton organization"/>
    <property type="evidence" value="ECO:0007669"/>
    <property type="project" value="TreeGrafter"/>
</dbReference>
<feature type="domain" description="LIM zinc-binding" evidence="13">
    <location>
        <begin position="155"/>
        <end position="215"/>
    </location>
</feature>
<dbReference type="EMBL" id="JXXN02002963">
    <property type="protein sequence ID" value="THD22148.1"/>
    <property type="molecule type" value="Genomic_DNA"/>
</dbReference>
<dbReference type="SUPFAM" id="SSF57716">
    <property type="entry name" value="Glucocorticoid receptor-like (DNA-binding domain)"/>
    <property type="match status" value="4"/>
</dbReference>
<evidence type="ECO:0000256" key="1">
    <source>
        <dbReference type="ARBA" id="ARBA00004123"/>
    </source>
</evidence>
<dbReference type="GO" id="GO:0046872">
    <property type="term" value="F:metal ion binding"/>
    <property type="evidence" value="ECO:0007669"/>
    <property type="project" value="UniProtKB-KW"/>
</dbReference>
<dbReference type="CDD" id="cd09326">
    <property type="entry name" value="LIM_CRP_like"/>
    <property type="match status" value="1"/>
</dbReference>
<evidence type="ECO:0000313" key="14">
    <source>
        <dbReference type="EMBL" id="THD22148.1"/>
    </source>
</evidence>
<feature type="region of interest" description="Disordered" evidence="12">
    <location>
        <begin position="106"/>
        <end position="145"/>
    </location>
</feature>
<dbReference type="GO" id="GO:0005634">
    <property type="term" value="C:nucleus"/>
    <property type="evidence" value="ECO:0007669"/>
    <property type="project" value="UniProtKB-SubCell"/>
</dbReference>
<feature type="compositionally biased region" description="Polar residues" evidence="12">
    <location>
        <begin position="109"/>
        <end position="123"/>
    </location>
</feature>
<evidence type="ECO:0000256" key="9">
    <source>
        <dbReference type="ARBA" id="ARBA00055254"/>
    </source>
</evidence>
<dbReference type="FunFam" id="2.10.110.10:FF:000001">
    <property type="entry name" value="Cysteine and glycine-rich protein 1"/>
    <property type="match status" value="1"/>
</dbReference>
<feature type="domain" description="LIM zinc-binding" evidence="13">
    <location>
        <begin position="8"/>
        <end position="68"/>
    </location>
</feature>
<keyword evidence="3 11" id="KW-0479">Metal-binding</keyword>
<organism evidence="14 15">
    <name type="scientific">Fasciola hepatica</name>
    <name type="common">Liver fluke</name>
    <dbReference type="NCBI Taxonomy" id="6192"/>
    <lineage>
        <taxon>Eukaryota</taxon>
        <taxon>Metazoa</taxon>
        <taxon>Spiralia</taxon>
        <taxon>Lophotrochozoa</taxon>
        <taxon>Platyhelminthes</taxon>
        <taxon>Trematoda</taxon>
        <taxon>Digenea</taxon>
        <taxon>Plagiorchiida</taxon>
        <taxon>Echinostomata</taxon>
        <taxon>Echinostomatoidea</taxon>
        <taxon>Fasciolidae</taxon>
        <taxon>Fasciola</taxon>
    </lineage>
</organism>
<dbReference type="Gene3D" id="2.10.110.10">
    <property type="entry name" value="Cysteine Rich Protein"/>
    <property type="match status" value="2"/>
</dbReference>
<evidence type="ECO:0000256" key="7">
    <source>
        <dbReference type="ARBA" id="ARBA00023038"/>
    </source>
</evidence>
<dbReference type="Proteomes" id="UP000230066">
    <property type="component" value="Unassembled WGS sequence"/>
</dbReference>
<dbReference type="SMART" id="SM00132">
    <property type="entry name" value="LIM"/>
    <property type="match status" value="2"/>
</dbReference>
<comment type="caution">
    <text evidence="14">The sequence shown here is derived from an EMBL/GenBank/DDBJ whole genome shotgun (WGS) entry which is preliminary data.</text>
</comment>
<dbReference type="GO" id="GO:0005737">
    <property type="term" value="C:cytoplasm"/>
    <property type="evidence" value="ECO:0007669"/>
    <property type="project" value="TreeGrafter"/>
</dbReference>
<dbReference type="PANTHER" id="PTHR24215">
    <property type="entry name" value="RHO-GTPASE-ACTIVATING PROTEIN LRG1"/>
    <property type="match status" value="1"/>
</dbReference>
<reference evidence="14" key="1">
    <citation type="submission" date="2019-03" db="EMBL/GenBank/DDBJ databases">
        <title>Improved annotation for the trematode Fasciola hepatica.</title>
        <authorList>
            <person name="Choi Y.-J."/>
            <person name="Martin J."/>
            <person name="Mitreva M."/>
        </authorList>
    </citation>
    <scope>NUCLEOTIDE SEQUENCE [LARGE SCALE GENOMIC DNA]</scope>
</reference>
<evidence type="ECO:0000313" key="15">
    <source>
        <dbReference type="Proteomes" id="UP000230066"/>
    </source>
</evidence>
<keyword evidence="15" id="KW-1185">Reference proteome</keyword>
<dbReference type="PROSITE" id="PS00478">
    <property type="entry name" value="LIM_DOMAIN_1"/>
    <property type="match status" value="2"/>
</dbReference>
<evidence type="ECO:0000256" key="12">
    <source>
        <dbReference type="SAM" id="MobiDB-lite"/>
    </source>
</evidence>
<proteinExistence type="predicted"/>
<keyword evidence="6" id="KW-0007">Acetylation</keyword>
<comment type="subcellular location">
    <subcellularLocation>
        <location evidence="1">Nucleus</location>
    </subcellularLocation>
</comment>
<keyword evidence="7 11" id="KW-0440">LIM domain</keyword>
<comment type="function">
    <text evidence="9">Seems to have a role in zinc absorption and may function as an intracellular zinc transport protein.</text>
</comment>
<evidence type="ECO:0000256" key="11">
    <source>
        <dbReference type="PROSITE-ProRule" id="PRU00125"/>
    </source>
</evidence>
<dbReference type="InterPro" id="IPR001781">
    <property type="entry name" value="Znf_LIM"/>
</dbReference>
<evidence type="ECO:0000256" key="3">
    <source>
        <dbReference type="ARBA" id="ARBA00022723"/>
    </source>
</evidence>
<dbReference type="AlphaFoldDB" id="A0A4E0RLJ8"/>
<gene>
    <name evidence="14" type="ORF">D915_006819</name>
</gene>
<evidence type="ECO:0000256" key="10">
    <source>
        <dbReference type="ARBA" id="ARBA00072537"/>
    </source>
</evidence>
<evidence type="ECO:0000256" key="8">
    <source>
        <dbReference type="ARBA" id="ARBA00023242"/>
    </source>
</evidence>
<keyword evidence="5 11" id="KW-0862">Zinc</keyword>
<evidence type="ECO:0000256" key="4">
    <source>
        <dbReference type="ARBA" id="ARBA00022737"/>
    </source>
</evidence>
<keyword evidence="2" id="KW-0488">Methylation</keyword>
<evidence type="ECO:0000256" key="6">
    <source>
        <dbReference type="ARBA" id="ARBA00022990"/>
    </source>
</evidence>
<protein>
    <recommendedName>
        <fullName evidence="10">Cysteine-rich protein 1</fullName>
    </recommendedName>
</protein>
<evidence type="ECO:0000256" key="2">
    <source>
        <dbReference type="ARBA" id="ARBA00022481"/>
    </source>
</evidence>
<name>A0A4E0RLJ8_FASHE</name>
<dbReference type="Pfam" id="PF00412">
    <property type="entry name" value="LIM"/>
    <property type="match status" value="2"/>
</dbReference>